<sequence length="354" mass="40548">MSLKSKANIVRRKLMHSLTHNIGKKSVGDMQKKAHNFKVNRVLISRPNHRLGNMLLITPLVQEIANTFPNCTIDLFVKGKITPIIFQNYPQVKNIIELPKKPLKDFSEYLKVWFSLKRTKYDLVINVEKGSSSGRISTIIPSADFKFYGDDFEELKDIYSDIEHIAKYPVYNFRRFLEVLNQKPLSGDVPVLDLKLSPTELNQGKQDLLKVTKNDNRKTIAFFTFATGAKCYSVEWWNDFYEKFYPKYAEEYNLIEILPVEDISQLERKLPTYYSKDVREIASLMANCELVVAADSGMMHLSSAALTPTIGLFSVTRTQVYAPYGNGSTFVDTEKQSQNDIIKAIDQILSTKKS</sequence>
<evidence type="ECO:0000256" key="1">
    <source>
        <dbReference type="ARBA" id="ARBA00022676"/>
    </source>
</evidence>
<keyword evidence="1" id="KW-0328">Glycosyltransferase</keyword>
<evidence type="ECO:0000256" key="2">
    <source>
        <dbReference type="ARBA" id="ARBA00022679"/>
    </source>
</evidence>
<dbReference type="PANTHER" id="PTHR30160:SF7">
    <property type="entry name" value="ADP-HEPTOSE--LPS HEPTOSYLTRANSFERASE 2"/>
    <property type="match status" value="1"/>
</dbReference>
<keyword evidence="4" id="KW-1185">Reference proteome</keyword>
<evidence type="ECO:0000313" key="3">
    <source>
        <dbReference type="EMBL" id="SFN28026.1"/>
    </source>
</evidence>
<accession>A0A1I4XQS1</accession>
<dbReference type="GO" id="GO:0008713">
    <property type="term" value="F:ADP-heptose-lipopolysaccharide heptosyltransferase activity"/>
    <property type="evidence" value="ECO:0007669"/>
    <property type="project" value="TreeGrafter"/>
</dbReference>
<dbReference type="OrthoDB" id="9797795at2"/>
<dbReference type="Proteomes" id="UP000199036">
    <property type="component" value="Unassembled WGS sequence"/>
</dbReference>
<proteinExistence type="predicted"/>
<dbReference type="PANTHER" id="PTHR30160">
    <property type="entry name" value="TETRAACYLDISACCHARIDE 4'-KINASE-RELATED"/>
    <property type="match status" value="1"/>
</dbReference>
<dbReference type="EMBL" id="FOVI01000003">
    <property type="protein sequence ID" value="SFN28026.1"/>
    <property type="molecule type" value="Genomic_DNA"/>
</dbReference>
<dbReference type="InterPro" id="IPR002201">
    <property type="entry name" value="Glyco_trans_9"/>
</dbReference>
<protein>
    <submittedName>
        <fullName evidence="3">ADP-heptose:LPS heptosyltransferase</fullName>
    </submittedName>
</protein>
<gene>
    <name evidence="3" type="ORF">SAMN05421741_10388</name>
</gene>
<dbReference type="AlphaFoldDB" id="A0A1I4XQS1"/>
<keyword evidence="2 3" id="KW-0808">Transferase</keyword>
<reference evidence="4" key="1">
    <citation type="submission" date="2016-10" db="EMBL/GenBank/DDBJ databases">
        <authorList>
            <person name="Varghese N."/>
            <person name="Submissions S."/>
        </authorList>
    </citation>
    <scope>NUCLEOTIDE SEQUENCE [LARGE SCALE GENOMIC DNA]</scope>
    <source>
        <strain evidence="4">DS-12</strain>
    </source>
</reference>
<dbReference type="RefSeq" id="WP_091519104.1">
    <property type="nucleotide sequence ID" value="NZ_FOVI01000003.1"/>
</dbReference>
<dbReference type="STRING" id="913024.SAMN05421741_10388"/>
<organism evidence="3 4">
    <name type="scientific">Paenimyroides ummariense</name>
    <dbReference type="NCBI Taxonomy" id="913024"/>
    <lineage>
        <taxon>Bacteria</taxon>
        <taxon>Pseudomonadati</taxon>
        <taxon>Bacteroidota</taxon>
        <taxon>Flavobacteriia</taxon>
        <taxon>Flavobacteriales</taxon>
        <taxon>Flavobacteriaceae</taxon>
        <taxon>Paenimyroides</taxon>
    </lineage>
</organism>
<evidence type="ECO:0000313" key="4">
    <source>
        <dbReference type="Proteomes" id="UP000199036"/>
    </source>
</evidence>
<dbReference type="CDD" id="cd03789">
    <property type="entry name" value="GT9_LPS_heptosyltransferase"/>
    <property type="match status" value="1"/>
</dbReference>
<dbReference type="GO" id="GO:0005829">
    <property type="term" value="C:cytosol"/>
    <property type="evidence" value="ECO:0007669"/>
    <property type="project" value="TreeGrafter"/>
</dbReference>
<dbReference type="Gene3D" id="3.40.50.2000">
    <property type="entry name" value="Glycogen Phosphorylase B"/>
    <property type="match status" value="2"/>
</dbReference>
<name>A0A1I4XQS1_9FLAO</name>
<dbReference type="Pfam" id="PF01075">
    <property type="entry name" value="Glyco_transf_9"/>
    <property type="match status" value="1"/>
</dbReference>
<dbReference type="SUPFAM" id="SSF53756">
    <property type="entry name" value="UDP-Glycosyltransferase/glycogen phosphorylase"/>
    <property type="match status" value="1"/>
</dbReference>
<dbReference type="GO" id="GO:0009244">
    <property type="term" value="P:lipopolysaccharide core region biosynthetic process"/>
    <property type="evidence" value="ECO:0007669"/>
    <property type="project" value="TreeGrafter"/>
</dbReference>
<dbReference type="InterPro" id="IPR051199">
    <property type="entry name" value="LPS_LOS_Heptosyltrfase"/>
</dbReference>